<comment type="caution">
    <text evidence="5">The sequence shown here is derived from an EMBL/GenBank/DDBJ whole genome shotgun (WGS) entry which is preliminary data.</text>
</comment>
<evidence type="ECO:0000256" key="1">
    <source>
        <dbReference type="ARBA" id="ARBA00004370"/>
    </source>
</evidence>
<proteinExistence type="predicted"/>
<dbReference type="EMBL" id="BAAAVS010000060">
    <property type="protein sequence ID" value="GAA3048883.1"/>
    <property type="molecule type" value="Genomic_DNA"/>
</dbReference>
<sequence length="257" mass="27025">MTDEKNPDEKAAGGTADAIDPIHRDDDTASSSDVADEKAEVADDVASEADETAVDGDPARVRSTRSSVLPSGTWMVASLIAVVGLVLGVVGGIIGVRAYLDGGTVRVRDAVLATAETAAMNVTTIDPKNPDKFKQNVESVLTGRALQELKGKGFQEVLERKDAPGRLEGRVRRSAATEVNRGDKAGKALVYVDVVAKAPGQPDVPQTMGFLISVREIDGKYMADAITAFNPISYADQQRANQGGAQPNPNQQRPGGN</sequence>
<name>A0ABP6LPM1_9ACTN</name>
<keyword evidence="6" id="KW-1185">Reference proteome</keyword>
<keyword evidence="2 4" id="KW-0472">Membrane</keyword>
<dbReference type="PANTHER" id="PTHR37042">
    <property type="entry name" value="OUTER MEMBRANE PROTEIN RV1973"/>
    <property type="match status" value="1"/>
</dbReference>
<evidence type="ECO:0008006" key="7">
    <source>
        <dbReference type="Google" id="ProtNLM"/>
    </source>
</evidence>
<evidence type="ECO:0000256" key="3">
    <source>
        <dbReference type="SAM" id="MobiDB-lite"/>
    </source>
</evidence>
<feature type="compositionally biased region" description="Basic and acidic residues" evidence="3">
    <location>
        <begin position="1"/>
        <end position="11"/>
    </location>
</feature>
<accession>A0ABP6LPM1</accession>
<feature type="compositionally biased region" description="Low complexity" evidence="3">
    <location>
        <begin position="240"/>
        <end position="257"/>
    </location>
</feature>
<evidence type="ECO:0000256" key="2">
    <source>
        <dbReference type="ARBA" id="ARBA00023136"/>
    </source>
</evidence>
<evidence type="ECO:0000313" key="6">
    <source>
        <dbReference type="Proteomes" id="UP001501035"/>
    </source>
</evidence>
<reference evidence="6" key="1">
    <citation type="journal article" date="2019" name="Int. J. Syst. Evol. Microbiol.">
        <title>The Global Catalogue of Microorganisms (GCM) 10K type strain sequencing project: providing services to taxonomists for standard genome sequencing and annotation.</title>
        <authorList>
            <consortium name="The Broad Institute Genomics Platform"/>
            <consortium name="The Broad Institute Genome Sequencing Center for Infectious Disease"/>
            <person name="Wu L."/>
            <person name="Ma J."/>
        </authorList>
    </citation>
    <scope>NUCLEOTIDE SEQUENCE [LARGE SCALE GENOMIC DNA]</scope>
    <source>
        <strain evidence="6">JCM 14234</strain>
    </source>
</reference>
<dbReference type="RefSeq" id="WP_290706401.1">
    <property type="nucleotide sequence ID" value="NZ_BAAAVS010000060.1"/>
</dbReference>
<keyword evidence="4" id="KW-1133">Transmembrane helix</keyword>
<feature type="region of interest" description="Disordered" evidence="3">
    <location>
        <begin position="237"/>
        <end position="257"/>
    </location>
</feature>
<evidence type="ECO:0000256" key="4">
    <source>
        <dbReference type="SAM" id="Phobius"/>
    </source>
</evidence>
<dbReference type="PANTHER" id="PTHR37042:SF4">
    <property type="entry name" value="OUTER MEMBRANE PROTEIN RV1973"/>
    <property type="match status" value="1"/>
</dbReference>
<feature type="compositionally biased region" description="Acidic residues" evidence="3">
    <location>
        <begin position="42"/>
        <end position="54"/>
    </location>
</feature>
<keyword evidence="4" id="KW-0812">Transmembrane</keyword>
<evidence type="ECO:0000313" key="5">
    <source>
        <dbReference type="EMBL" id="GAA3048883.1"/>
    </source>
</evidence>
<protein>
    <recommendedName>
        <fullName evidence="7">Mce-associated membrane protein</fullName>
    </recommendedName>
</protein>
<organism evidence="5 6">
    <name type="scientific">Gordonia defluvii</name>
    <dbReference type="NCBI Taxonomy" id="283718"/>
    <lineage>
        <taxon>Bacteria</taxon>
        <taxon>Bacillati</taxon>
        <taxon>Actinomycetota</taxon>
        <taxon>Actinomycetes</taxon>
        <taxon>Mycobacteriales</taxon>
        <taxon>Gordoniaceae</taxon>
        <taxon>Gordonia</taxon>
    </lineage>
</organism>
<feature type="region of interest" description="Disordered" evidence="3">
    <location>
        <begin position="1"/>
        <end position="58"/>
    </location>
</feature>
<feature type="transmembrane region" description="Helical" evidence="4">
    <location>
        <begin position="74"/>
        <end position="100"/>
    </location>
</feature>
<dbReference type="Proteomes" id="UP001501035">
    <property type="component" value="Unassembled WGS sequence"/>
</dbReference>
<gene>
    <name evidence="5" type="ORF">GCM10010528_30000</name>
</gene>
<comment type="subcellular location">
    <subcellularLocation>
        <location evidence="1">Membrane</location>
    </subcellularLocation>
</comment>